<feature type="region of interest" description="Disordered" evidence="1">
    <location>
        <begin position="155"/>
        <end position="187"/>
    </location>
</feature>
<evidence type="ECO:0000313" key="4">
    <source>
        <dbReference type="Proteomes" id="UP000634136"/>
    </source>
</evidence>
<feature type="compositionally biased region" description="Acidic residues" evidence="1">
    <location>
        <begin position="171"/>
        <end position="187"/>
    </location>
</feature>
<feature type="domain" description="Putative plant transposon protein" evidence="2">
    <location>
        <begin position="8"/>
        <end position="92"/>
    </location>
</feature>
<sequence>MENENGQIYIYKRNINNNTRIWLHFTSHNLMPSSHSNDITPDQAHLLYLMIKQSPVKLQDIIFTSVKDLTIRGRKGARMMFPHLISDLYKKAKGRTNGKTQFLDPSGLEGHRRKTCEAFQFLYKNQLEIARAEYITLNMIPPPYFFESYPGASADNPSNSRMRKGPMATLDNEDDDKDMVVGDSEDF</sequence>
<reference evidence="3" key="1">
    <citation type="submission" date="2020-09" db="EMBL/GenBank/DDBJ databases">
        <title>Genome-Enabled Discovery of Anthraquinone Biosynthesis in Senna tora.</title>
        <authorList>
            <person name="Kang S.-H."/>
            <person name="Pandey R.P."/>
            <person name="Lee C.-M."/>
            <person name="Sim J.-S."/>
            <person name="Jeong J.-T."/>
            <person name="Choi B.-S."/>
            <person name="Jung M."/>
            <person name="Ginzburg D."/>
            <person name="Zhao K."/>
            <person name="Won S.Y."/>
            <person name="Oh T.-J."/>
            <person name="Yu Y."/>
            <person name="Kim N.-H."/>
            <person name="Lee O.R."/>
            <person name="Lee T.-H."/>
            <person name="Bashyal P."/>
            <person name="Kim T.-S."/>
            <person name="Lee W.-H."/>
            <person name="Kawkins C."/>
            <person name="Kim C.-K."/>
            <person name="Kim J.S."/>
            <person name="Ahn B.O."/>
            <person name="Rhee S.Y."/>
            <person name="Sohng J.K."/>
        </authorList>
    </citation>
    <scope>NUCLEOTIDE SEQUENCE</scope>
    <source>
        <tissue evidence="3">Leaf</tissue>
    </source>
</reference>
<comment type="caution">
    <text evidence="3">The sequence shown here is derived from an EMBL/GenBank/DDBJ whole genome shotgun (WGS) entry which is preliminary data.</text>
</comment>
<dbReference type="AlphaFoldDB" id="A0A834TPE9"/>
<dbReference type="InterPro" id="IPR046796">
    <property type="entry name" value="Transposase_32_dom"/>
</dbReference>
<evidence type="ECO:0000313" key="3">
    <source>
        <dbReference type="EMBL" id="KAF7826378.1"/>
    </source>
</evidence>
<dbReference type="EMBL" id="JAAIUW010000006">
    <property type="protein sequence ID" value="KAF7826378.1"/>
    <property type="molecule type" value="Genomic_DNA"/>
</dbReference>
<evidence type="ECO:0000259" key="2">
    <source>
        <dbReference type="Pfam" id="PF20167"/>
    </source>
</evidence>
<accession>A0A834TPE9</accession>
<keyword evidence="4" id="KW-1185">Reference proteome</keyword>
<gene>
    <name evidence="3" type="ORF">G2W53_017542</name>
</gene>
<protein>
    <recommendedName>
        <fullName evidence="2">Putative plant transposon protein domain-containing protein</fullName>
    </recommendedName>
</protein>
<dbReference type="Pfam" id="PF20167">
    <property type="entry name" value="Transposase_32"/>
    <property type="match status" value="1"/>
</dbReference>
<evidence type="ECO:0000256" key="1">
    <source>
        <dbReference type="SAM" id="MobiDB-lite"/>
    </source>
</evidence>
<dbReference type="Proteomes" id="UP000634136">
    <property type="component" value="Unassembled WGS sequence"/>
</dbReference>
<proteinExistence type="predicted"/>
<organism evidence="3 4">
    <name type="scientific">Senna tora</name>
    <dbReference type="NCBI Taxonomy" id="362788"/>
    <lineage>
        <taxon>Eukaryota</taxon>
        <taxon>Viridiplantae</taxon>
        <taxon>Streptophyta</taxon>
        <taxon>Embryophyta</taxon>
        <taxon>Tracheophyta</taxon>
        <taxon>Spermatophyta</taxon>
        <taxon>Magnoliopsida</taxon>
        <taxon>eudicotyledons</taxon>
        <taxon>Gunneridae</taxon>
        <taxon>Pentapetalae</taxon>
        <taxon>rosids</taxon>
        <taxon>fabids</taxon>
        <taxon>Fabales</taxon>
        <taxon>Fabaceae</taxon>
        <taxon>Caesalpinioideae</taxon>
        <taxon>Cassia clade</taxon>
        <taxon>Senna</taxon>
    </lineage>
</organism>
<name>A0A834TPE9_9FABA</name>